<dbReference type="EMBL" id="CH916370">
    <property type="protein sequence ID" value="EDV99894.1"/>
    <property type="molecule type" value="Genomic_DNA"/>
</dbReference>
<feature type="compositionally biased region" description="Low complexity" evidence="8">
    <location>
        <begin position="2305"/>
        <end position="2329"/>
    </location>
</feature>
<evidence type="ECO:0000256" key="4">
    <source>
        <dbReference type="ARBA" id="ARBA00022833"/>
    </source>
</evidence>
<dbReference type="SMART" id="SM00355">
    <property type="entry name" value="ZnF_C2H2"/>
    <property type="match status" value="22"/>
</dbReference>
<feature type="compositionally biased region" description="Basic and acidic residues" evidence="8">
    <location>
        <begin position="171"/>
        <end position="183"/>
    </location>
</feature>
<feature type="compositionally biased region" description="Basic and acidic residues" evidence="8">
    <location>
        <begin position="666"/>
        <end position="715"/>
    </location>
</feature>
<dbReference type="PhylomeDB" id="B4JJZ2"/>
<feature type="region of interest" description="Disordered" evidence="8">
    <location>
        <begin position="2658"/>
        <end position="2678"/>
    </location>
</feature>
<feature type="region of interest" description="Disordered" evidence="8">
    <location>
        <begin position="1071"/>
        <end position="1099"/>
    </location>
</feature>
<name>B4JJZ2_DROGR</name>
<dbReference type="KEGG" id="dgr:6565014"/>
<keyword evidence="4" id="KW-0862">Zinc</keyword>
<feature type="compositionally biased region" description="Low complexity" evidence="8">
    <location>
        <begin position="1579"/>
        <end position="1593"/>
    </location>
</feature>
<dbReference type="PROSITE" id="PS00028">
    <property type="entry name" value="ZINC_FINGER_C2H2_1"/>
    <property type="match status" value="7"/>
</dbReference>
<feature type="compositionally biased region" description="Polar residues" evidence="8">
    <location>
        <begin position="736"/>
        <end position="749"/>
    </location>
</feature>
<feature type="region of interest" description="Disordered" evidence="8">
    <location>
        <begin position="1778"/>
        <end position="1800"/>
    </location>
</feature>
<feature type="region of interest" description="Disordered" evidence="8">
    <location>
        <begin position="1000"/>
        <end position="1038"/>
    </location>
</feature>
<dbReference type="GO" id="GO:0008270">
    <property type="term" value="F:zinc ion binding"/>
    <property type="evidence" value="ECO:0007669"/>
    <property type="project" value="UniProtKB-KW"/>
</dbReference>
<feature type="compositionally biased region" description="Basic and acidic residues" evidence="8">
    <location>
        <begin position="211"/>
        <end position="227"/>
    </location>
</feature>
<feature type="compositionally biased region" description="Low complexity" evidence="8">
    <location>
        <begin position="525"/>
        <end position="565"/>
    </location>
</feature>
<dbReference type="InterPro" id="IPR013087">
    <property type="entry name" value="Znf_C2H2_type"/>
</dbReference>
<feature type="region of interest" description="Disordered" evidence="8">
    <location>
        <begin position="124"/>
        <end position="197"/>
    </location>
</feature>
<keyword evidence="2" id="KW-0677">Repeat</keyword>
<evidence type="ECO:0000259" key="9">
    <source>
        <dbReference type="PROSITE" id="PS50157"/>
    </source>
</evidence>
<evidence type="ECO:0000256" key="3">
    <source>
        <dbReference type="ARBA" id="ARBA00022771"/>
    </source>
</evidence>
<dbReference type="PANTHER" id="PTHR24379:SF121">
    <property type="entry name" value="C2H2-TYPE DOMAIN-CONTAINING PROTEIN"/>
    <property type="match status" value="1"/>
</dbReference>
<feature type="compositionally biased region" description="Basic and acidic residues" evidence="8">
    <location>
        <begin position="149"/>
        <end position="164"/>
    </location>
</feature>
<dbReference type="PANTHER" id="PTHR24379">
    <property type="entry name" value="KRAB AND ZINC FINGER DOMAIN-CONTAINING"/>
    <property type="match status" value="1"/>
</dbReference>
<feature type="compositionally biased region" description="Low complexity" evidence="8">
    <location>
        <begin position="1945"/>
        <end position="1959"/>
    </location>
</feature>
<keyword evidence="11" id="KW-1185">Reference proteome</keyword>
<evidence type="ECO:0000256" key="1">
    <source>
        <dbReference type="ARBA" id="ARBA00022723"/>
    </source>
</evidence>
<feature type="region of interest" description="Disordered" evidence="8">
    <location>
        <begin position="959"/>
        <end position="985"/>
    </location>
</feature>
<feature type="region of interest" description="Disordered" evidence="8">
    <location>
        <begin position="318"/>
        <end position="342"/>
    </location>
</feature>
<feature type="region of interest" description="Disordered" evidence="8">
    <location>
        <begin position="242"/>
        <end position="302"/>
    </location>
</feature>
<evidence type="ECO:0000313" key="11">
    <source>
        <dbReference type="Proteomes" id="UP000001070"/>
    </source>
</evidence>
<dbReference type="Gene3D" id="3.30.160.60">
    <property type="entry name" value="Classic Zinc Finger"/>
    <property type="match status" value="2"/>
</dbReference>
<feature type="compositionally biased region" description="Basic and acidic residues" evidence="8">
    <location>
        <begin position="601"/>
        <end position="617"/>
    </location>
</feature>
<feature type="region of interest" description="Disordered" evidence="8">
    <location>
        <begin position="2045"/>
        <end position="2065"/>
    </location>
</feature>
<dbReference type="Proteomes" id="UP000001070">
    <property type="component" value="Unassembled WGS sequence"/>
</dbReference>
<dbReference type="InParanoid" id="B4JJZ2"/>
<evidence type="ECO:0000313" key="10">
    <source>
        <dbReference type="EMBL" id="EDV99894.1"/>
    </source>
</evidence>
<accession>B4JJZ2</accession>
<keyword evidence="1" id="KW-0479">Metal-binding</keyword>
<evidence type="ECO:0000256" key="2">
    <source>
        <dbReference type="ARBA" id="ARBA00022737"/>
    </source>
</evidence>
<reference evidence="10 11" key="1">
    <citation type="journal article" date="2007" name="Nature">
        <title>Evolution of genes and genomes on the Drosophila phylogeny.</title>
        <authorList>
            <consortium name="Drosophila 12 Genomes Consortium"/>
            <person name="Clark A.G."/>
            <person name="Eisen M.B."/>
            <person name="Smith D.R."/>
            <person name="Bergman C.M."/>
            <person name="Oliver B."/>
            <person name="Markow T.A."/>
            <person name="Kaufman T.C."/>
            <person name="Kellis M."/>
            <person name="Gelbart W."/>
            <person name="Iyer V.N."/>
            <person name="Pollard D.A."/>
            <person name="Sackton T.B."/>
            <person name="Larracuente A.M."/>
            <person name="Singh N.D."/>
            <person name="Abad J.P."/>
            <person name="Abt D.N."/>
            <person name="Adryan B."/>
            <person name="Aguade M."/>
            <person name="Akashi H."/>
            <person name="Anderson W.W."/>
            <person name="Aquadro C.F."/>
            <person name="Ardell D.H."/>
            <person name="Arguello R."/>
            <person name="Artieri C.G."/>
            <person name="Barbash D.A."/>
            <person name="Barker D."/>
            <person name="Barsanti P."/>
            <person name="Batterham P."/>
            <person name="Batzoglou S."/>
            <person name="Begun D."/>
            <person name="Bhutkar A."/>
            <person name="Blanco E."/>
            <person name="Bosak S.A."/>
            <person name="Bradley R.K."/>
            <person name="Brand A.D."/>
            <person name="Brent M.R."/>
            <person name="Brooks A.N."/>
            <person name="Brown R.H."/>
            <person name="Butlin R.K."/>
            <person name="Caggese C."/>
            <person name="Calvi B.R."/>
            <person name="Bernardo de Carvalho A."/>
            <person name="Caspi A."/>
            <person name="Castrezana S."/>
            <person name="Celniker S.E."/>
            <person name="Chang J.L."/>
            <person name="Chapple C."/>
            <person name="Chatterji S."/>
            <person name="Chinwalla A."/>
            <person name="Civetta A."/>
            <person name="Clifton S.W."/>
            <person name="Comeron J.M."/>
            <person name="Costello J.C."/>
            <person name="Coyne J.A."/>
            <person name="Daub J."/>
            <person name="David R.G."/>
            <person name="Delcher A.L."/>
            <person name="Delehaunty K."/>
            <person name="Do C.B."/>
            <person name="Ebling H."/>
            <person name="Edwards K."/>
            <person name="Eickbush T."/>
            <person name="Evans J.D."/>
            <person name="Filipski A."/>
            <person name="Findeiss S."/>
            <person name="Freyhult E."/>
            <person name="Fulton L."/>
            <person name="Fulton R."/>
            <person name="Garcia A.C."/>
            <person name="Gardiner A."/>
            <person name="Garfield D.A."/>
            <person name="Garvin B.E."/>
            <person name="Gibson G."/>
            <person name="Gilbert D."/>
            <person name="Gnerre S."/>
            <person name="Godfrey J."/>
            <person name="Good R."/>
            <person name="Gotea V."/>
            <person name="Gravely B."/>
            <person name="Greenberg A.J."/>
            <person name="Griffiths-Jones S."/>
            <person name="Gross S."/>
            <person name="Guigo R."/>
            <person name="Gustafson E.A."/>
            <person name="Haerty W."/>
            <person name="Hahn M.W."/>
            <person name="Halligan D.L."/>
            <person name="Halpern A.L."/>
            <person name="Halter G.M."/>
            <person name="Han M.V."/>
            <person name="Heger A."/>
            <person name="Hillier L."/>
            <person name="Hinrichs A.S."/>
            <person name="Holmes I."/>
            <person name="Hoskins R.A."/>
            <person name="Hubisz M.J."/>
            <person name="Hultmark D."/>
            <person name="Huntley M.A."/>
            <person name="Jaffe D.B."/>
            <person name="Jagadeeshan S."/>
            <person name="Jeck W.R."/>
            <person name="Johnson J."/>
            <person name="Jones C.D."/>
            <person name="Jordan W.C."/>
            <person name="Karpen G.H."/>
            <person name="Kataoka E."/>
            <person name="Keightley P.D."/>
            <person name="Kheradpour P."/>
            <person name="Kirkness E.F."/>
            <person name="Koerich L.B."/>
            <person name="Kristiansen K."/>
            <person name="Kudrna D."/>
            <person name="Kulathinal R.J."/>
            <person name="Kumar S."/>
            <person name="Kwok R."/>
            <person name="Lander E."/>
            <person name="Langley C.H."/>
            <person name="Lapoint R."/>
            <person name="Lazzaro B.P."/>
            <person name="Lee S.J."/>
            <person name="Levesque L."/>
            <person name="Li R."/>
            <person name="Lin C.F."/>
            <person name="Lin M.F."/>
            <person name="Lindblad-Toh K."/>
            <person name="Llopart A."/>
            <person name="Long M."/>
            <person name="Low L."/>
            <person name="Lozovsky E."/>
            <person name="Lu J."/>
            <person name="Luo M."/>
            <person name="Machado C.A."/>
            <person name="Makalowski W."/>
            <person name="Marzo M."/>
            <person name="Matsuda M."/>
            <person name="Matzkin L."/>
            <person name="McAllister B."/>
            <person name="McBride C.S."/>
            <person name="McKernan B."/>
            <person name="McKernan K."/>
            <person name="Mendez-Lago M."/>
            <person name="Minx P."/>
            <person name="Mollenhauer M.U."/>
            <person name="Montooth K."/>
            <person name="Mount S.M."/>
            <person name="Mu X."/>
            <person name="Myers E."/>
            <person name="Negre B."/>
            <person name="Newfeld S."/>
            <person name="Nielsen R."/>
            <person name="Noor M.A."/>
            <person name="O'Grady P."/>
            <person name="Pachter L."/>
            <person name="Papaceit M."/>
            <person name="Parisi M.J."/>
            <person name="Parisi M."/>
            <person name="Parts L."/>
            <person name="Pedersen J.S."/>
            <person name="Pesole G."/>
            <person name="Phillippy A.M."/>
            <person name="Ponting C.P."/>
            <person name="Pop M."/>
            <person name="Porcelli D."/>
            <person name="Powell J.R."/>
            <person name="Prohaska S."/>
            <person name="Pruitt K."/>
            <person name="Puig M."/>
            <person name="Quesneville H."/>
            <person name="Ram K.R."/>
            <person name="Rand D."/>
            <person name="Rasmussen M.D."/>
            <person name="Reed L.K."/>
            <person name="Reenan R."/>
            <person name="Reily A."/>
            <person name="Remington K.A."/>
            <person name="Rieger T.T."/>
            <person name="Ritchie M.G."/>
            <person name="Robin C."/>
            <person name="Rogers Y.H."/>
            <person name="Rohde C."/>
            <person name="Rozas J."/>
            <person name="Rubenfield M.J."/>
            <person name="Ruiz A."/>
            <person name="Russo S."/>
            <person name="Salzberg S.L."/>
            <person name="Sanchez-Gracia A."/>
            <person name="Saranga D.J."/>
            <person name="Sato H."/>
            <person name="Schaeffer S.W."/>
            <person name="Schatz M.C."/>
            <person name="Schlenke T."/>
            <person name="Schwartz R."/>
            <person name="Segarra C."/>
            <person name="Singh R.S."/>
            <person name="Sirot L."/>
            <person name="Sirota M."/>
            <person name="Sisneros N.B."/>
            <person name="Smith C.D."/>
            <person name="Smith T.F."/>
            <person name="Spieth J."/>
            <person name="Stage D.E."/>
            <person name="Stark A."/>
            <person name="Stephan W."/>
            <person name="Strausberg R.L."/>
            <person name="Strempel S."/>
            <person name="Sturgill D."/>
            <person name="Sutton G."/>
            <person name="Sutton G.G."/>
            <person name="Tao W."/>
            <person name="Teichmann S."/>
            <person name="Tobari Y.N."/>
            <person name="Tomimura Y."/>
            <person name="Tsolas J.M."/>
            <person name="Valente V.L."/>
            <person name="Venter E."/>
            <person name="Venter J.C."/>
            <person name="Vicario S."/>
            <person name="Vieira F.G."/>
            <person name="Vilella A.J."/>
            <person name="Villasante A."/>
            <person name="Walenz B."/>
            <person name="Wang J."/>
            <person name="Wasserman M."/>
            <person name="Watts T."/>
            <person name="Wilson D."/>
            <person name="Wilson R.K."/>
            <person name="Wing R.A."/>
            <person name="Wolfner M.F."/>
            <person name="Wong A."/>
            <person name="Wong G.K."/>
            <person name="Wu C.I."/>
            <person name="Wu G."/>
            <person name="Yamamoto D."/>
            <person name="Yang H.P."/>
            <person name="Yang S.P."/>
            <person name="Yorke J.A."/>
            <person name="Yoshida K."/>
            <person name="Zdobnov E."/>
            <person name="Zhang P."/>
            <person name="Zhang Y."/>
            <person name="Zimin A.V."/>
            <person name="Baldwin J."/>
            <person name="Abdouelleil A."/>
            <person name="Abdulkadir J."/>
            <person name="Abebe A."/>
            <person name="Abera B."/>
            <person name="Abreu J."/>
            <person name="Acer S.C."/>
            <person name="Aftuck L."/>
            <person name="Alexander A."/>
            <person name="An P."/>
            <person name="Anderson E."/>
            <person name="Anderson S."/>
            <person name="Arachi H."/>
            <person name="Azer M."/>
            <person name="Bachantsang P."/>
            <person name="Barry A."/>
            <person name="Bayul T."/>
            <person name="Berlin A."/>
            <person name="Bessette D."/>
            <person name="Bloom T."/>
            <person name="Blye J."/>
            <person name="Boguslavskiy L."/>
            <person name="Bonnet C."/>
            <person name="Boukhgalter B."/>
            <person name="Bourzgui I."/>
            <person name="Brown A."/>
            <person name="Cahill P."/>
            <person name="Channer S."/>
            <person name="Cheshatsang Y."/>
            <person name="Chuda L."/>
            <person name="Citroen M."/>
            <person name="Collymore A."/>
            <person name="Cooke P."/>
            <person name="Costello M."/>
            <person name="D'Aco K."/>
            <person name="Daza R."/>
            <person name="De Haan G."/>
            <person name="DeGray S."/>
            <person name="DeMaso C."/>
            <person name="Dhargay N."/>
            <person name="Dooley K."/>
            <person name="Dooley E."/>
            <person name="Doricent M."/>
            <person name="Dorje P."/>
            <person name="Dorjee K."/>
            <person name="Dupes A."/>
            <person name="Elong R."/>
            <person name="Falk J."/>
            <person name="Farina A."/>
            <person name="Faro S."/>
            <person name="Ferguson D."/>
            <person name="Fisher S."/>
            <person name="Foley C.D."/>
            <person name="Franke A."/>
            <person name="Friedrich D."/>
            <person name="Gadbois L."/>
            <person name="Gearin G."/>
            <person name="Gearin C.R."/>
            <person name="Giannoukos G."/>
            <person name="Goode T."/>
            <person name="Graham J."/>
            <person name="Grandbois E."/>
            <person name="Grewal S."/>
            <person name="Gyaltsen K."/>
            <person name="Hafez N."/>
            <person name="Hagos B."/>
            <person name="Hall J."/>
            <person name="Henson C."/>
            <person name="Hollinger A."/>
            <person name="Honan T."/>
            <person name="Huard M.D."/>
            <person name="Hughes L."/>
            <person name="Hurhula B."/>
            <person name="Husby M.E."/>
            <person name="Kamat A."/>
            <person name="Kanga B."/>
            <person name="Kashin S."/>
            <person name="Khazanovich D."/>
            <person name="Kisner P."/>
            <person name="Lance K."/>
            <person name="Lara M."/>
            <person name="Lee W."/>
            <person name="Lennon N."/>
            <person name="Letendre F."/>
            <person name="LeVine R."/>
            <person name="Lipovsky A."/>
            <person name="Liu X."/>
            <person name="Liu J."/>
            <person name="Liu S."/>
            <person name="Lokyitsang T."/>
            <person name="Lokyitsang Y."/>
            <person name="Lubonja R."/>
            <person name="Lui A."/>
            <person name="MacDonald P."/>
            <person name="Magnisalis V."/>
            <person name="Maru K."/>
            <person name="Matthews C."/>
            <person name="McCusker W."/>
            <person name="McDonough S."/>
            <person name="Mehta T."/>
            <person name="Meldrim J."/>
            <person name="Meneus L."/>
            <person name="Mihai O."/>
            <person name="Mihalev A."/>
            <person name="Mihova T."/>
            <person name="Mittelman R."/>
            <person name="Mlenga V."/>
            <person name="Montmayeur A."/>
            <person name="Mulrain L."/>
            <person name="Navidi A."/>
            <person name="Naylor J."/>
            <person name="Negash T."/>
            <person name="Nguyen T."/>
            <person name="Nguyen N."/>
            <person name="Nicol R."/>
            <person name="Norbu C."/>
            <person name="Norbu N."/>
            <person name="Novod N."/>
            <person name="O'Neill B."/>
            <person name="Osman S."/>
            <person name="Markiewicz E."/>
            <person name="Oyono O.L."/>
            <person name="Patti C."/>
            <person name="Phunkhang P."/>
            <person name="Pierre F."/>
            <person name="Priest M."/>
            <person name="Raghuraman S."/>
            <person name="Rege F."/>
            <person name="Reyes R."/>
            <person name="Rise C."/>
            <person name="Rogov P."/>
            <person name="Ross K."/>
            <person name="Ryan E."/>
            <person name="Settipalli S."/>
            <person name="Shea T."/>
            <person name="Sherpa N."/>
            <person name="Shi L."/>
            <person name="Shih D."/>
            <person name="Sparrow T."/>
            <person name="Spaulding J."/>
            <person name="Stalker J."/>
            <person name="Stange-Thomann N."/>
            <person name="Stavropoulos S."/>
            <person name="Stone C."/>
            <person name="Strader C."/>
            <person name="Tesfaye S."/>
            <person name="Thomson T."/>
            <person name="Thoulutsang Y."/>
            <person name="Thoulutsang D."/>
            <person name="Topham K."/>
            <person name="Topping I."/>
            <person name="Tsamla T."/>
            <person name="Vassiliev H."/>
            <person name="Vo A."/>
            <person name="Wangchuk T."/>
            <person name="Wangdi T."/>
            <person name="Weiand M."/>
            <person name="Wilkinson J."/>
            <person name="Wilson A."/>
            <person name="Yadav S."/>
            <person name="Young G."/>
            <person name="Yu Q."/>
            <person name="Zembek L."/>
            <person name="Zhong D."/>
            <person name="Zimmer A."/>
            <person name="Zwirko Z."/>
            <person name="Jaffe D.B."/>
            <person name="Alvarez P."/>
            <person name="Brockman W."/>
            <person name="Butler J."/>
            <person name="Chin C."/>
            <person name="Gnerre S."/>
            <person name="Grabherr M."/>
            <person name="Kleber M."/>
            <person name="Mauceli E."/>
            <person name="MacCallum I."/>
        </authorList>
    </citation>
    <scope>NUCLEOTIDE SEQUENCE [LARGE SCALE GENOMIC DNA]</scope>
    <source>
        <strain evidence="11">Tucson 15287-2541.00</strain>
    </source>
</reference>
<dbReference type="OMA" id="TDNEMVI"/>
<feature type="compositionally biased region" description="Pro residues" evidence="8">
    <location>
        <begin position="3092"/>
        <end position="3105"/>
    </location>
</feature>
<keyword evidence="6" id="KW-0804">Transcription</keyword>
<feature type="region of interest" description="Disordered" evidence="8">
    <location>
        <begin position="666"/>
        <end position="805"/>
    </location>
</feature>
<feature type="region of interest" description="Disordered" evidence="8">
    <location>
        <begin position="3088"/>
        <end position="3110"/>
    </location>
</feature>
<feature type="region of interest" description="Disordered" evidence="8">
    <location>
        <begin position="518"/>
        <end position="632"/>
    </location>
</feature>
<organism evidence="11">
    <name type="scientific">Drosophila grimshawi</name>
    <name type="common">Hawaiian fruit fly</name>
    <name type="synonym">Idiomyia grimshawi</name>
    <dbReference type="NCBI Taxonomy" id="7222"/>
    <lineage>
        <taxon>Eukaryota</taxon>
        <taxon>Metazoa</taxon>
        <taxon>Ecdysozoa</taxon>
        <taxon>Arthropoda</taxon>
        <taxon>Hexapoda</taxon>
        <taxon>Insecta</taxon>
        <taxon>Pterygota</taxon>
        <taxon>Neoptera</taxon>
        <taxon>Endopterygota</taxon>
        <taxon>Diptera</taxon>
        <taxon>Brachycera</taxon>
        <taxon>Muscomorpha</taxon>
        <taxon>Ephydroidea</taxon>
        <taxon>Drosophilidae</taxon>
        <taxon>Drosophila</taxon>
        <taxon>Hawaiian Drosophila</taxon>
    </lineage>
</organism>
<feature type="compositionally biased region" description="Low complexity" evidence="8">
    <location>
        <begin position="1082"/>
        <end position="1095"/>
    </location>
</feature>
<gene>
    <name evidence="10" type="primary">Dgri\GH12562</name>
    <name evidence="10" type="ORF">Dgri_GH12562</name>
</gene>
<protein>
    <submittedName>
        <fullName evidence="10">GH12562</fullName>
    </submittedName>
</protein>
<dbReference type="eggNOG" id="KOG1721">
    <property type="taxonomic scope" value="Eukaryota"/>
</dbReference>
<evidence type="ECO:0000256" key="5">
    <source>
        <dbReference type="ARBA" id="ARBA00023015"/>
    </source>
</evidence>
<keyword evidence="3 7" id="KW-0863">Zinc-finger</keyword>
<dbReference type="HOGENOM" id="CLU_000334_0_0_1"/>
<feature type="compositionally biased region" description="Low complexity" evidence="8">
    <location>
        <begin position="965"/>
        <end position="985"/>
    </location>
</feature>
<feature type="region of interest" description="Disordered" evidence="8">
    <location>
        <begin position="1940"/>
        <end position="1959"/>
    </location>
</feature>
<sequence length="3142" mass="352033">MADQTNVKEVIKDQQKNGDAAKVKKLRASAPFIKNVLQTHGHQLASVQYRHLEIFLRLLESDMAPSEFFRRLPGDKIDKIEGVINKLKTKFGTLLVNEVIDLDDSPEPSDLPSTSKRTAEALSAKLHEDSVTKAAPVKPKSTVTPSVKTSEHMSHKRLPQDLRKSNPPARSSDKPIADFERRSHPPKHSLITPKPMTTVHIDLSLSPNYKADTERECNPRPSAEKSLDLSSIIGMRRLVYERRSNPPPPQSPKSTNSCSSSEASCPSPIFERRFNPPPPPVTSKPLASESADIAEEDHSKLSSLEEARKKLAALRASKGAALVKPMASNSNDPRGHKSTYLNPSPPNVIVPEAMAMPMPVPAPVPIQTAQSNWVPLALSSPPPMPPPMPPLSLINITCAAHNIPNVPAMRPHAPLNRNKRTSTSELKLSPTAVAAVNEFNESVQRRYNTLPSQAEMRDPRTMTWINTNALLQSGSQQQQQQQYQPGATAAPALNHQQLGHAQRTAPFQNASYNGFEEAQQGGGLNWQSSNNGNNNNNYSYINNNNNSNANWPNNKQNKFSFNKSSRGGGVKPRFPPPGFGTESPRTYREHRQAKAAAAAKEQAEKRRQLEATEKQRQLESLVREPPVTTTPPVVLNKDRVQLDTSYRDVVQSRQTKKIDFKIPKKMAADKLNVEHKGEKSDQRTEKTEEKSTEEHKGEKGGQKPDKTDKSDEKQEAAICGEPESPKDNAIGKELSLPTTDNNGNESNKASKPHKSDKLDKAVKQSNKMDKSSKSNEKEVSNLANVEGEQMPLEKKSAETAEQKKKEALPKLPKIKVVFEPVAHVVTVSPTGTDTESDVNVEESPVKIRLKLSTERQPIRIAKRRKSMMPTASKSLIDKSELFTGNSYMYEDVVEHHRQEKVKQTVAANKNLATMFERSNDNCSISTHNIIAGKRRTRFADLTLNETQLSRNVFKLAKKPLETKPKTPSTTTTKTKTPATTTTTTKTKTTTTTKTKTTTTTKTLSAAKRPCHDSNVVGNDAAPPNEVVLVPPPKTRGKRSELEKLNDDIAQMYYADDVMRATGRRACTVQKRQHQYQTDGGASCSNSSSRLPSRHNSIGDSSSNNIFAINAELEPYKCNLARRGKPFARSVAGLDRASFKDKKGQTTVQLRTKRCRVKIEECKQLKAMLRAAFLGVRNTNPDWHSKYEDAKRCVVCTKNVRSPVLHYLQHHNEFYFARMPPGMLQKLRLGIGNRPIYAFKQSRIKYYYHCPFCIKTTEMTAINWVHHIAAHTGEAKYRCSRCKLSRHRIMDNHVAKCGKGAQILHNKQFSVKQPLSIHVCHLCDFVQLCRNNLVNHWQLQHGLNNSDGSLAGLGEQLIICQIKDVPVVTTNSQIKALITSHEAKELTKLKTEQPDKVVKVIGAPNKKQHETIENEVNMTTKATNSAEQEAELGQKTEVAQEVEEAEQTTDVEQQADVEQEADVEMEQQADVEMEQHADVDMEQQADVDMEQQADVDMEQQADAVFAINIDDICMPPAELEPLLVRNECELEAEAEAMQLEQQESEKEWIDVESIHCSGGQKSIFYNYNNLCLKLKSSNANGGNGNSKSSSISSKASRKHSASPASNCSDNNVPDSEAAAPTLSNVIDKISATSTSGQTIIENVAFRKRDMLTQQPAYYCMYSSCKFLFSNEVEGLENHIMREHPLIRWSGKCNSCPEQSPQQQQQLSIVDELHHMINYHMETNTLATSTATVTDASADATSIDVVAADTSIDVAAAADSAQAEITSPKLRVRRFTGDRLGTESEQQEQEQHQQEEQSDVANKNEMLRNLLDAESRPPTQSQPQQQQQALNAAVGVGMDDYLMASGASATPVLALAPVPVPLPVASGTAISHPSELGLAINQVFSLAAGAPPPLPPLPQPLPPAVVSNRAFVLTQRLTSDSSANELAQTNITIEPHNLNRDSASAHQLQVHQQQQQQQQRQPTRLIADRFRCMAINCNFCAHTVICIKEHMKFHCFSFGSKDYLQCAYCSHVGRDVNDFVRHGVIEHGLASRSELEELSETFADMATATNPSNSSTSSSNCGTTQRSAVEDNSGITISNVLELLGPTGFSEKKLYGCPVKACSVSLTDEKPFVSHVMYHMSSNPGMGPLNCKFCRQSFDHPASLRSHLYQLHARHKYFCGICLGTTSNRRLMHQHMMKRHYELYRLVWFQQQFIELNASLPMPHGGIAVASEASKCWVAVIEQPFGPKQMEEFVKKLLAERQMRLDGTKCIYRPSEYRLVPRKAFFTKELFCGECQFHTLKYNELNTHLLAHREQAVRTAYQKDQQDVQSLPQQSQPQQQQQHMMVSQQEQTVETNGTPTLDGSEATAHRATQLLEPGAQVPRSCMWSYVPKDRRFMCGVADCHTHWDTEMSLRRHLIEMHVYDQNFKCLHCSTEENIYTPDKVLEHLSYHKRHIYQCGKCGTFHPKRSFIERHIQEKHLGTNVDIIIAKRSDDSALSTEKRWFKSIATMRIGEIDWVCNLCNKTLVSHEDTVQHVEQVHGRKHQYSCAFCDVENDVVTNVIQHMQRNHGNQRMQPIMNYNQIQTKMQQTLGFYCNACGKAETIYQQMLNHCGYKHKTNFQFNCPHCPFGVAVERKIVAHLRDEHVGQMGLAVHQFERVTNELLDTDSWAMAHPIGVEPTSGATTISTTTTVSSSSRNTTSAPVVLDNDAIELSSSDEEIEDYDNLEFACLHCTATSGDVVTLRTQHWAKKHKELPFYFSAQPQLRCPECRTFVGNAKSLMENHLPQAHSIRRMVACDLRRPDECAFCNYRYSNVALLTNHIESEEHMSNDLKYLKDRQIDKLVKLGTTETECPNEYYQCKICRIVMPTNIAMAQHGQLVHSNSPEDFCFSKVKQLITYHCSICIFASTVELVTLRHMLDHYKKFRFCNMCGMQQTSFDKYIQHYYTQHRDEVARFNQVHPYACLKKFLMQVLYHFPNGLIISKNSLRHTRYNDVTHIRQVYEELVLKSQQPPIPRLLISQLQSRNVATKNAPMHQQFQVSLSNTGNTARIANRRKTLNPNNMSDLLRPQQLVAADPNPKINSRRSSVINWQPAGMPINLSSVTAASSLASAVPPTPTPAAAGPPPATAAVDPTLTATPNPLLVPLTTVQRIVKRRYTCVEIPQ</sequence>
<feature type="compositionally biased region" description="Basic and acidic residues" evidence="8">
    <location>
        <begin position="753"/>
        <end position="779"/>
    </location>
</feature>
<feature type="domain" description="C2H2-type" evidence="9">
    <location>
        <begin position="2127"/>
        <end position="2155"/>
    </location>
</feature>
<feature type="compositionally biased region" description="Low complexity" evidence="8">
    <location>
        <begin position="254"/>
        <end position="268"/>
    </location>
</feature>
<evidence type="ECO:0000256" key="6">
    <source>
        <dbReference type="ARBA" id="ARBA00023163"/>
    </source>
</evidence>
<keyword evidence="5" id="KW-0805">Transcription regulation</keyword>
<evidence type="ECO:0000256" key="8">
    <source>
        <dbReference type="SAM" id="MobiDB-lite"/>
    </source>
</evidence>
<dbReference type="FunCoup" id="B4JJZ2">
    <property type="interactions" value="22"/>
</dbReference>
<dbReference type="OrthoDB" id="4737882at2759"/>
<feature type="compositionally biased region" description="Low complexity" evidence="8">
    <location>
        <begin position="2045"/>
        <end position="2058"/>
    </location>
</feature>
<feature type="region of interest" description="Disordered" evidence="8">
    <location>
        <begin position="2299"/>
        <end position="2342"/>
    </location>
</feature>
<feature type="region of interest" description="Disordered" evidence="8">
    <location>
        <begin position="1579"/>
        <end position="1615"/>
    </location>
</feature>
<dbReference type="PROSITE" id="PS50157">
    <property type="entry name" value="ZINC_FINGER_C2H2_2"/>
    <property type="match status" value="2"/>
</dbReference>
<feature type="domain" description="C2H2-type" evidence="9">
    <location>
        <begin position="2434"/>
        <end position="2462"/>
    </location>
</feature>
<feature type="compositionally biased region" description="Basic and acidic residues" evidence="8">
    <location>
        <begin position="791"/>
        <end position="805"/>
    </location>
</feature>
<evidence type="ECO:0000256" key="7">
    <source>
        <dbReference type="PROSITE-ProRule" id="PRU00042"/>
    </source>
</evidence>
<feature type="compositionally biased region" description="Polar residues" evidence="8">
    <location>
        <begin position="2330"/>
        <end position="2339"/>
    </location>
</feature>
<feature type="region of interest" description="Disordered" evidence="8">
    <location>
        <begin position="210"/>
        <end position="230"/>
    </location>
</feature>
<proteinExistence type="predicted"/>